<sequence length="211" mass="22669">MTDDLINRLAVDVKPVSADAMRWLFLRHATGGIVAGLTIMLLFLGVRHDLSGAMTTAAFWTKLFYAIFLLLILVPAVFTLSQPIRAKPHWLPAAILLVCLIGAALYQWESAAPEQRGVLLWGRTALVCPWLIVVISLPMLTSLLAAMRRLAPANPTLAGLAAGIVAGGSGVLVYSLHCPEAGIPFIAAWYTLGIAITGLLGLIGGRVWLHW</sequence>
<feature type="transmembrane region" description="Helical" evidence="1">
    <location>
        <begin position="24"/>
        <end position="45"/>
    </location>
</feature>
<gene>
    <name evidence="2" type="ORF">F3W84_04790</name>
</gene>
<comment type="caution">
    <text evidence="2">The sequence shown here is derived from an EMBL/GenBank/DDBJ whole genome shotgun (WGS) entry which is preliminary data.</text>
</comment>
<accession>A0A5N1K1K5</accession>
<feature type="transmembrane region" description="Helical" evidence="1">
    <location>
        <begin position="188"/>
        <end position="209"/>
    </location>
</feature>
<dbReference type="RefSeq" id="WP_151091680.1">
    <property type="nucleotide sequence ID" value="NZ_JBLZNM010000002.1"/>
</dbReference>
<dbReference type="Pfam" id="PF06532">
    <property type="entry name" value="NrsF"/>
    <property type="match status" value="1"/>
</dbReference>
<dbReference type="Proteomes" id="UP000327108">
    <property type="component" value="Unassembled WGS sequence"/>
</dbReference>
<protein>
    <submittedName>
        <fullName evidence="2">DUF1109 family protein</fullName>
    </submittedName>
</protein>
<proteinExistence type="predicted"/>
<organism evidence="2 3">
    <name type="scientific">Ochrobactrum quorumnocens</name>
    <dbReference type="NCBI Taxonomy" id="271865"/>
    <lineage>
        <taxon>Bacteria</taxon>
        <taxon>Pseudomonadati</taxon>
        <taxon>Pseudomonadota</taxon>
        <taxon>Alphaproteobacteria</taxon>
        <taxon>Hyphomicrobiales</taxon>
        <taxon>Brucellaceae</taxon>
        <taxon>Brucella/Ochrobactrum group</taxon>
        <taxon>Ochrobactrum</taxon>
    </lineage>
</organism>
<reference evidence="2 3" key="1">
    <citation type="submission" date="2019-09" db="EMBL/GenBank/DDBJ databases">
        <title>Biological control of the noxious weed angled onion (Allium triquetrum) thwarted by endophytic bacteria in Victoria, Australia.</title>
        <authorList>
            <person name="Tehranchian P."/>
            <person name="Adair R.J."/>
            <person name="Van T.H."/>
            <person name="Morrison P.D."/>
            <person name="Williams H."/>
            <person name="Lawrie A.C."/>
        </authorList>
    </citation>
    <scope>NUCLEOTIDE SEQUENCE [LARGE SCALE GENOMIC DNA]</scope>
    <source>
        <strain evidence="2 3">RPTAtOch1</strain>
    </source>
</reference>
<dbReference type="AlphaFoldDB" id="A0A5N1K1K5"/>
<feature type="transmembrane region" description="Helical" evidence="1">
    <location>
        <begin position="57"/>
        <end position="78"/>
    </location>
</feature>
<evidence type="ECO:0000313" key="3">
    <source>
        <dbReference type="Proteomes" id="UP000327108"/>
    </source>
</evidence>
<feature type="transmembrane region" description="Helical" evidence="1">
    <location>
        <begin position="120"/>
        <end position="145"/>
    </location>
</feature>
<keyword evidence="1" id="KW-1133">Transmembrane helix</keyword>
<feature type="transmembrane region" description="Helical" evidence="1">
    <location>
        <begin position="90"/>
        <end position="108"/>
    </location>
</feature>
<feature type="transmembrane region" description="Helical" evidence="1">
    <location>
        <begin position="157"/>
        <end position="176"/>
    </location>
</feature>
<evidence type="ECO:0000313" key="2">
    <source>
        <dbReference type="EMBL" id="KAA9370186.1"/>
    </source>
</evidence>
<keyword evidence="1" id="KW-0812">Transmembrane</keyword>
<dbReference type="InterPro" id="IPR009495">
    <property type="entry name" value="NrsF"/>
</dbReference>
<keyword evidence="1" id="KW-0472">Membrane</keyword>
<name>A0A5N1K1K5_9HYPH</name>
<dbReference type="EMBL" id="VYXQ01000003">
    <property type="protein sequence ID" value="KAA9370186.1"/>
    <property type="molecule type" value="Genomic_DNA"/>
</dbReference>
<keyword evidence="3" id="KW-1185">Reference proteome</keyword>
<evidence type="ECO:0000256" key="1">
    <source>
        <dbReference type="SAM" id="Phobius"/>
    </source>
</evidence>